<evidence type="ECO:0000313" key="3">
    <source>
        <dbReference type="Proteomes" id="UP001596143"/>
    </source>
</evidence>
<keyword evidence="1" id="KW-0732">Signal</keyword>
<dbReference type="RefSeq" id="WP_270898421.1">
    <property type="nucleotide sequence ID" value="NZ_JBHSPF010000004.1"/>
</dbReference>
<keyword evidence="3" id="KW-1185">Reference proteome</keyword>
<feature type="signal peptide" evidence="1">
    <location>
        <begin position="1"/>
        <end position="19"/>
    </location>
</feature>
<reference evidence="3" key="1">
    <citation type="journal article" date="2019" name="Int. J. Syst. Evol. Microbiol.">
        <title>The Global Catalogue of Microorganisms (GCM) 10K type strain sequencing project: providing services to taxonomists for standard genome sequencing and annotation.</title>
        <authorList>
            <consortium name="The Broad Institute Genomics Platform"/>
            <consortium name="The Broad Institute Genome Sequencing Center for Infectious Disease"/>
            <person name="Wu L."/>
            <person name="Ma J."/>
        </authorList>
    </citation>
    <scope>NUCLEOTIDE SEQUENCE [LARGE SCALE GENOMIC DNA]</scope>
    <source>
        <strain evidence="3">CGMCC 1.15790</strain>
    </source>
</reference>
<accession>A0ABW0U3H9</accession>
<dbReference type="EMBL" id="JBHSPF010000004">
    <property type="protein sequence ID" value="MFC5627401.1"/>
    <property type="molecule type" value="Genomic_DNA"/>
</dbReference>
<dbReference type="Proteomes" id="UP001596143">
    <property type="component" value="Unassembled WGS sequence"/>
</dbReference>
<protein>
    <recommendedName>
        <fullName evidence="4">Intracellular proteinase inhibitor BsuPI domain-containing protein</fullName>
    </recommendedName>
</protein>
<proteinExistence type="predicted"/>
<sequence length="128" mass="14840">MKQLIAFFLLFVGVPSVQAVEFDHWHHEHLLPVAQMEGIEKEDWSLQYKVENGHVYVECIVPDFSLARKEKNGDGYLLVKWNGEKVAHMNKAAFMMKEVPRGKHTIEVLPVYYSGSKAKEPIRFQIEI</sequence>
<gene>
    <name evidence="2" type="ORF">ACFPTR_00635</name>
</gene>
<name>A0ABW0U3H9_9BACI</name>
<comment type="caution">
    <text evidence="2">The sequence shown here is derived from an EMBL/GenBank/DDBJ whole genome shotgun (WGS) entry which is preliminary data.</text>
</comment>
<feature type="chain" id="PRO_5045692666" description="Intracellular proteinase inhibitor BsuPI domain-containing protein" evidence="1">
    <location>
        <begin position="20"/>
        <end position="128"/>
    </location>
</feature>
<organism evidence="2 3">
    <name type="scientific">Aliibacillus thermotolerans</name>
    <dbReference type="NCBI Taxonomy" id="1834418"/>
    <lineage>
        <taxon>Bacteria</taxon>
        <taxon>Bacillati</taxon>
        <taxon>Bacillota</taxon>
        <taxon>Bacilli</taxon>
        <taxon>Bacillales</taxon>
        <taxon>Bacillaceae</taxon>
        <taxon>Aliibacillus</taxon>
    </lineage>
</organism>
<evidence type="ECO:0000313" key="2">
    <source>
        <dbReference type="EMBL" id="MFC5627401.1"/>
    </source>
</evidence>
<evidence type="ECO:0008006" key="4">
    <source>
        <dbReference type="Google" id="ProtNLM"/>
    </source>
</evidence>
<evidence type="ECO:0000256" key="1">
    <source>
        <dbReference type="SAM" id="SignalP"/>
    </source>
</evidence>